<gene>
    <name evidence="2" type="ORF">P879_09566</name>
</gene>
<sequence>FTCFPFARSDGGSFRYLFTRLLTAVPVLQPPKRKSGSRSRTGNGPRSAAASIGSFTLLQELGDDAIAALGRDYYVLVIRQLERRVDALRSYSDELAIEEERLLLEGHAIEADKKAQFKNLKARFEEQINESADLLERIHGKHAMHKAEKVKWIAREQELQVLKRMTEEQLHAENQALGRCFENGLDLTCEVFYNVQSYS</sequence>
<organism evidence="2 3">
    <name type="scientific">Paragonimus westermani</name>
    <dbReference type="NCBI Taxonomy" id="34504"/>
    <lineage>
        <taxon>Eukaryota</taxon>
        <taxon>Metazoa</taxon>
        <taxon>Spiralia</taxon>
        <taxon>Lophotrochozoa</taxon>
        <taxon>Platyhelminthes</taxon>
        <taxon>Trematoda</taxon>
        <taxon>Digenea</taxon>
        <taxon>Plagiorchiida</taxon>
        <taxon>Troglotremata</taxon>
        <taxon>Troglotrematidae</taxon>
        <taxon>Paragonimus</taxon>
    </lineage>
</organism>
<feature type="non-terminal residue" evidence="2">
    <location>
        <position position="1"/>
    </location>
</feature>
<comment type="caution">
    <text evidence="2">The sequence shown here is derived from an EMBL/GenBank/DDBJ whole genome shotgun (WGS) entry which is preliminary data.</text>
</comment>
<keyword evidence="3" id="KW-1185">Reference proteome</keyword>
<protein>
    <submittedName>
        <fullName evidence="2">Uncharacterized protein</fullName>
    </submittedName>
</protein>
<dbReference type="OrthoDB" id="10423209at2759"/>
<proteinExistence type="predicted"/>
<dbReference type="EMBL" id="JTDF01004086">
    <property type="protein sequence ID" value="KAF8567225.1"/>
    <property type="molecule type" value="Genomic_DNA"/>
</dbReference>
<evidence type="ECO:0000256" key="1">
    <source>
        <dbReference type="SAM" id="Coils"/>
    </source>
</evidence>
<feature type="coiled-coil region" evidence="1">
    <location>
        <begin position="78"/>
        <end position="137"/>
    </location>
</feature>
<keyword evidence="1" id="KW-0175">Coiled coil</keyword>
<evidence type="ECO:0000313" key="2">
    <source>
        <dbReference type="EMBL" id="KAF8567225.1"/>
    </source>
</evidence>
<reference evidence="2 3" key="1">
    <citation type="submission" date="2019-07" db="EMBL/GenBank/DDBJ databases">
        <title>Annotation for the trematode Paragonimus westermani.</title>
        <authorList>
            <person name="Choi Y.-J."/>
        </authorList>
    </citation>
    <scope>NUCLEOTIDE SEQUENCE [LARGE SCALE GENOMIC DNA]</scope>
    <source>
        <strain evidence="2">180907_Pwestermani</strain>
    </source>
</reference>
<dbReference type="Proteomes" id="UP000699462">
    <property type="component" value="Unassembled WGS sequence"/>
</dbReference>
<accession>A0A8T0DHD3</accession>
<evidence type="ECO:0000313" key="3">
    <source>
        <dbReference type="Proteomes" id="UP000699462"/>
    </source>
</evidence>
<name>A0A8T0DHD3_9TREM</name>
<dbReference type="AlphaFoldDB" id="A0A8T0DHD3"/>